<name>A0ABU1K616_9FLAO</name>
<feature type="transmembrane region" description="Helical" evidence="1">
    <location>
        <begin position="95"/>
        <end position="114"/>
    </location>
</feature>
<accession>A0ABU1K616</accession>
<comment type="caution">
    <text evidence="2">The sequence shown here is derived from an EMBL/GenBank/DDBJ whole genome shotgun (WGS) entry which is preliminary data.</text>
</comment>
<protein>
    <submittedName>
        <fullName evidence="2">Uncharacterized protein</fullName>
    </submittedName>
</protein>
<evidence type="ECO:0000313" key="2">
    <source>
        <dbReference type="EMBL" id="MDR6301050.1"/>
    </source>
</evidence>
<dbReference type="RefSeq" id="WP_309728054.1">
    <property type="nucleotide sequence ID" value="NZ_JAVDQA010000004.1"/>
</dbReference>
<keyword evidence="3" id="KW-1185">Reference proteome</keyword>
<gene>
    <name evidence="2" type="ORF">GGR31_001697</name>
</gene>
<dbReference type="EMBL" id="JAVDQA010000004">
    <property type="protein sequence ID" value="MDR6301050.1"/>
    <property type="molecule type" value="Genomic_DNA"/>
</dbReference>
<keyword evidence="1" id="KW-1133">Transmembrane helix</keyword>
<feature type="transmembrane region" description="Helical" evidence="1">
    <location>
        <begin position="126"/>
        <end position="151"/>
    </location>
</feature>
<evidence type="ECO:0000256" key="1">
    <source>
        <dbReference type="SAM" id="Phobius"/>
    </source>
</evidence>
<keyword evidence="1" id="KW-0812">Transmembrane</keyword>
<evidence type="ECO:0000313" key="3">
    <source>
        <dbReference type="Proteomes" id="UP001257659"/>
    </source>
</evidence>
<reference evidence="2 3" key="1">
    <citation type="submission" date="2023-07" db="EMBL/GenBank/DDBJ databases">
        <title>Genomic Encyclopedia of Type Strains, Phase IV (KMG-IV): sequencing the most valuable type-strain genomes for metagenomic binning, comparative biology and taxonomic classification.</title>
        <authorList>
            <person name="Goeker M."/>
        </authorList>
    </citation>
    <scope>NUCLEOTIDE SEQUENCE [LARGE SCALE GENOMIC DNA]</scope>
    <source>
        <strain evidence="2 3">DSM 102814</strain>
    </source>
</reference>
<proteinExistence type="predicted"/>
<organism evidence="2 3">
    <name type="scientific">Mesonia maritima</name>
    <dbReference type="NCBI Taxonomy" id="1793873"/>
    <lineage>
        <taxon>Bacteria</taxon>
        <taxon>Pseudomonadati</taxon>
        <taxon>Bacteroidota</taxon>
        <taxon>Flavobacteriia</taxon>
        <taxon>Flavobacteriales</taxon>
        <taxon>Flavobacteriaceae</taxon>
        <taxon>Mesonia</taxon>
    </lineage>
</organism>
<dbReference type="Proteomes" id="UP001257659">
    <property type="component" value="Unassembled WGS sequence"/>
</dbReference>
<keyword evidence="1" id="KW-0472">Membrane</keyword>
<sequence length="171" mass="19937">MEIKNIQRNRKHFTNKKLKEFLYQFQQLLIELNKKDLPENTKETINKHLEKLNSKAVTIPEKKYLKVLRNCQKEILLLLEENHKLVPRNHYKEKFLFLFMAIFSLPLSLLWGKFFNKIAVFGLESIFGFLTAVIIGITLTVGLPIISGLIIGMNKDRKASKVGRQLEIELG</sequence>